<comment type="subcellular location">
    <subcellularLocation>
        <location evidence="1">Cell membrane</location>
        <topology evidence="1">Multi-pass membrane protein</topology>
    </subcellularLocation>
</comment>
<dbReference type="OrthoDB" id="214119at2157"/>
<feature type="transmembrane region" description="Helical" evidence="10">
    <location>
        <begin position="417"/>
        <end position="438"/>
    </location>
</feature>
<evidence type="ECO:0000256" key="6">
    <source>
        <dbReference type="ARBA" id="ARBA00022692"/>
    </source>
</evidence>
<sequence length="447" mass="48604">MVYKSEFLGIEPVKTLLIKLSIPAIIGMLIMALYNVVDGFFIGRWVGTLAFTGVSLIFPFQMVVLAFGITFGIGGASILSRKLGEGNLKIAKKAAGNSISMVLILSLLITTLGILFAVPILNLLGASVEVFPYAKDYYLIILYGTIFNSYLIVANNLVRAEGLAKIAMFGMVFPAVLNTMLDVLFIIGLNMGVKGAAIATVISQVVGVIYLTYYQLGKHTSIKYKVNDFLIDIKTCVEIILIGASEFARTIMSSVLLVLGNNLLGFYGGDIAIAIFGVVNRIAMLLFMPVHGIVQGLQPIVGYNYGKGNLKRVSEAVKLALISTTSLCFLGFIFIIAFPEQFIRIFITDSEVISKGILPIRIFFGFSFLIGAQMVISGLYQSLGKALPAFVLSCARQTLFLIPPMIILPMYIGLNGIWLAIPLGDFLGFLLSVGLIYIDRKMLNLSF</sequence>
<feature type="transmembrane region" description="Helical" evidence="10">
    <location>
        <begin position="358"/>
        <end position="380"/>
    </location>
</feature>
<organism evidence="11 12">
    <name type="scientific">Methanococcus vannielii (strain ATCC 35089 / DSM 1224 / JCM 13029 / OCM 148 / SB)</name>
    <dbReference type="NCBI Taxonomy" id="406327"/>
    <lineage>
        <taxon>Archaea</taxon>
        <taxon>Methanobacteriati</taxon>
        <taxon>Methanobacteriota</taxon>
        <taxon>Methanomada group</taxon>
        <taxon>Methanococci</taxon>
        <taxon>Methanococcales</taxon>
        <taxon>Methanococcaceae</taxon>
        <taxon>Methanococcus</taxon>
    </lineage>
</organism>
<feature type="transmembrane region" description="Helical" evidence="10">
    <location>
        <begin position="387"/>
        <end position="411"/>
    </location>
</feature>
<keyword evidence="5" id="KW-1003">Cell membrane</keyword>
<dbReference type="STRING" id="406327.Mevan_1577"/>
<dbReference type="KEGG" id="mvn:Mevan_1577"/>
<dbReference type="HOGENOM" id="CLU_012893_0_0_2"/>
<feature type="transmembrane region" description="Helical" evidence="10">
    <location>
        <begin position="195"/>
        <end position="214"/>
    </location>
</feature>
<dbReference type="NCBIfam" id="TIGR00797">
    <property type="entry name" value="matE"/>
    <property type="match status" value="1"/>
</dbReference>
<feature type="transmembrane region" description="Helical" evidence="10">
    <location>
        <begin position="16"/>
        <end position="37"/>
    </location>
</feature>
<accession>A6USJ7</accession>
<keyword evidence="12" id="KW-1185">Reference proteome</keyword>
<dbReference type="GO" id="GO:0046677">
    <property type="term" value="P:response to antibiotic"/>
    <property type="evidence" value="ECO:0007669"/>
    <property type="project" value="UniProtKB-KW"/>
</dbReference>
<name>A6USJ7_METVS</name>
<dbReference type="eggNOG" id="arCOG01731">
    <property type="taxonomic scope" value="Archaea"/>
</dbReference>
<dbReference type="GO" id="GO:0015297">
    <property type="term" value="F:antiporter activity"/>
    <property type="evidence" value="ECO:0007669"/>
    <property type="project" value="InterPro"/>
</dbReference>
<dbReference type="RefSeq" id="WP_012066383.1">
    <property type="nucleotide sequence ID" value="NC_009634.1"/>
</dbReference>
<evidence type="ECO:0000256" key="1">
    <source>
        <dbReference type="ARBA" id="ARBA00004651"/>
    </source>
</evidence>
<dbReference type="GO" id="GO:0005886">
    <property type="term" value="C:plasma membrane"/>
    <property type="evidence" value="ECO:0007669"/>
    <property type="project" value="UniProtKB-SubCell"/>
</dbReference>
<evidence type="ECO:0000256" key="7">
    <source>
        <dbReference type="ARBA" id="ARBA00022989"/>
    </source>
</evidence>
<evidence type="ECO:0000313" key="11">
    <source>
        <dbReference type="EMBL" id="ABR55469.1"/>
    </source>
</evidence>
<dbReference type="GO" id="GO:0042910">
    <property type="term" value="F:xenobiotic transmembrane transporter activity"/>
    <property type="evidence" value="ECO:0007669"/>
    <property type="project" value="InterPro"/>
</dbReference>
<feature type="transmembrane region" description="Helical" evidence="10">
    <location>
        <begin position="315"/>
        <end position="338"/>
    </location>
</feature>
<keyword evidence="6 10" id="KW-0812">Transmembrane</keyword>
<dbReference type="PANTHER" id="PTHR43823">
    <property type="entry name" value="SPORULATION PROTEIN YKVU"/>
    <property type="match status" value="1"/>
</dbReference>
<dbReference type="CDD" id="cd13143">
    <property type="entry name" value="MATE_MepA_like"/>
    <property type="match status" value="1"/>
</dbReference>
<evidence type="ECO:0000256" key="9">
    <source>
        <dbReference type="ARBA" id="ARBA00023251"/>
    </source>
</evidence>
<evidence type="ECO:0000256" key="2">
    <source>
        <dbReference type="ARBA" id="ARBA00008417"/>
    </source>
</evidence>
<evidence type="ECO:0000256" key="4">
    <source>
        <dbReference type="ARBA" id="ARBA00022448"/>
    </source>
</evidence>
<gene>
    <name evidence="11" type="ordered locus">Mevan_1577</name>
</gene>
<dbReference type="AlphaFoldDB" id="A6USJ7"/>
<dbReference type="InterPro" id="IPR048279">
    <property type="entry name" value="MdtK-like"/>
</dbReference>
<feature type="transmembrane region" description="Helical" evidence="10">
    <location>
        <begin position="166"/>
        <end position="189"/>
    </location>
</feature>
<evidence type="ECO:0000256" key="8">
    <source>
        <dbReference type="ARBA" id="ARBA00023136"/>
    </source>
</evidence>
<proteinExistence type="inferred from homology"/>
<dbReference type="Pfam" id="PF01554">
    <property type="entry name" value="MatE"/>
    <property type="match status" value="2"/>
</dbReference>
<evidence type="ECO:0000256" key="3">
    <source>
        <dbReference type="ARBA" id="ARBA00022106"/>
    </source>
</evidence>
<keyword evidence="8 10" id="KW-0472">Membrane</keyword>
<feature type="transmembrane region" description="Helical" evidence="10">
    <location>
        <begin position="137"/>
        <end position="154"/>
    </location>
</feature>
<dbReference type="GeneID" id="5325388"/>
<feature type="transmembrane region" description="Helical" evidence="10">
    <location>
        <begin position="101"/>
        <end position="125"/>
    </location>
</feature>
<dbReference type="Proteomes" id="UP000001107">
    <property type="component" value="Chromosome"/>
</dbReference>
<dbReference type="PANTHER" id="PTHR43823:SF3">
    <property type="entry name" value="MULTIDRUG EXPORT PROTEIN MEPA"/>
    <property type="match status" value="1"/>
</dbReference>
<protein>
    <recommendedName>
        <fullName evidence="3">Multidrug export protein MepA</fullName>
    </recommendedName>
</protein>
<dbReference type="InterPro" id="IPR002528">
    <property type="entry name" value="MATE_fam"/>
</dbReference>
<keyword evidence="4" id="KW-0813">Transport</keyword>
<feature type="transmembrane region" description="Helical" evidence="10">
    <location>
        <begin position="57"/>
        <end position="80"/>
    </location>
</feature>
<dbReference type="InterPro" id="IPR051327">
    <property type="entry name" value="MATE_MepA_subfamily"/>
</dbReference>
<evidence type="ECO:0000313" key="12">
    <source>
        <dbReference type="Proteomes" id="UP000001107"/>
    </source>
</evidence>
<dbReference type="PIRSF" id="PIRSF006603">
    <property type="entry name" value="DinF"/>
    <property type="match status" value="1"/>
</dbReference>
<dbReference type="InterPro" id="IPR045070">
    <property type="entry name" value="MATE_MepA-like"/>
</dbReference>
<evidence type="ECO:0000256" key="5">
    <source>
        <dbReference type="ARBA" id="ARBA00022475"/>
    </source>
</evidence>
<keyword evidence="7 10" id="KW-1133">Transmembrane helix</keyword>
<reference evidence="11" key="1">
    <citation type="submission" date="2007-06" db="EMBL/GenBank/DDBJ databases">
        <title>Complete sequence of Methanococcus vannielii SB.</title>
        <authorList>
            <consortium name="US DOE Joint Genome Institute"/>
            <person name="Copeland A."/>
            <person name="Lucas S."/>
            <person name="Lapidus A."/>
            <person name="Barry K."/>
            <person name="Glavina del Rio T."/>
            <person name="Dalin E."/>
            <person name="Tice H."/>
            <person name="Pitluck S."/>
            <person name="Chain P."/>
            <person name="Malfatti S."/>
            <person name="Shin M."/>
            <person name="Vergez L."/>
            <person name="Schmutz J."/>
            <person name="Larimer F."/>
            <person name="Land M."/>
            <person name="Hauser L."/>
            <person name="Kyrpides N."/>
            <person name="Anderson I."/>
            <person name="Sieprawska-Lupa M."/>
            <person name="Whitman W.B."/>
            <person name="Richardson P."/>
        </authorList>
    </citation>
    <scope>NUCLEOTIDE SEQUENCE [LARGE SCALE GENOMIC DNA]</scope>
    <source>
        <strain evidence="11">SB</strain>
    </source>
</reference>
<evidence type="ECO:0000256" key="10">
    <source>
        <dbReference type="SAM" id="Phobius"/>
    </source>
</evidence>
<comment type="similarity">
    <text evidence="2">Belongs to the multi antimicrobial extrusion (MATE) (TC 2.A.66.1) family. MepA subfamily.</text>
</comment>
<keyword evidence="9" id="KW-0046">Antibiotic resistance</keyword>
<dbReference type="EMBL" id="CP000742">
    <property type="protein sequence ID" value="ABR55469.1"/>
    <property type="molecule type" value="Genomic_DNA"/>
</dbReference>